<keyword evidence="2" id="KW-1185">Reference proteome</keyword>
<reference evidence="1 2" key="1">
    <citation type="submission" date="2023-08" db="EMBL/GenBank/DDBJ databases">
        <title>A Necator americanus chromosomal reference genome.</title>
        <authorList>
            <person name="Ilik V."/>
            <person name="Petrzelkova K.J."/>
            <person name="Pardy F."/>
            <person name="Fuh T."/>
            <person name="Niatou-Singa F.S."/>
            <person name="Gouil Q."/>
            <person name="Baker L."/>
            <person name="Ritchie M.E."/>
            <person name="Jex A.R."/>
            <person name="Gazzola D."/>
            <person name="Li H."/>
            <person name="Toshio Fujiwara R."/>
            <person name="Zhan B."/>
            <person name="Aroian R.V."/>
            <person name="Pafco B."/>
            <person name="Schwarz E.M."/>
        </authorList>
    </citation>
    <scope>NUCLEOTIDE SEQUENCE [LARGE SCALE GENOMIC DNA]</scope>
    <source>
        <strain evidence="1 2">Aroian</strain>
        <tissue evidence="1">Whole animal</tissue>
    </source>
</reference>
<protein>
    <submittedName>
        <fullName evidence="1">Uncharacterized protein</fullName>
    </submittedName>
</protein>
<accession>A0ABR1CHB7</accession>
<dbReference type="Proteomes" id="UP001303046">
    <property type="component" value="Unassembled WGS sequence"/>
</dbReference>
<evidence type="ECO:0000313" key="1">
    <source>
        <dbReference type="EMBL" id="KAK6736938.1"/>
    </source>
</evidence>
<organism evidence="1 2">
    <name type="scientific">Necator americanus</name>
    <name type="common">Human hookworm</name>
    <dbReference type="NCBI Taxonomy" id="51031"/>
    <lineage>
        <taxon>Eukaryota</taxon>
        <taxon>Metazoa</taxon>
        <taxon>Ecdysozoa</taxon>
        <taxon>Nematoda</taxon>
        <taxon>Chromadorea</taxon>
        <taxon>Rhabditida</taxon>
        <taxon>Rhabditina</taxon>
        <taxon>Rhabditomorpha</taxon>
        <taxon>Strongyloidea</taxon>
        <taxon>Ancylostomatidae</taxon>
        <taxon>Bunostominae</taxon>
        <taxon>Necator</taxon>
    </lineage>
</organism>
<name>A0ABR1CHB7_NECAM</name>
<sequence>MNTSSEVYLRRTMNMEKDLKEELNRRMKAARAAFEPVGEATDLLMVQRLCDHLFDSTVSQSLSYAAETRAGYVMSRIDDKQGEGTLEWIQRDAKPPRERQPTMWGDVFAARMDKTKKRFKDAAPPVKTGHLSI</sequence>
<gene>
    <name evidence="1" type="primary">Necator_chrII.g7353</name>
    <name evidence="1" type="ORF">RB195_019560</name>
</gene>
<proteinExistence type="predicted"/>
<comment type="caution">
    <text evidence="1">The sequence shown here is derived from an EMBL/GenBank/DDBJ whole genome shotgun (WGS) entry which is preliminary data.</text>
</comment>
<dbReference type="EMBL" id="JAVFWL010000002">
    <property type="protein sequence ID" value="KAK6736938.1"/>
    <property type="molecule type" value="Genomic_DNA"/>
</dbReference>
<evidence type="ECO:0000313" key="2">
    <source>
        <dbReference type="Proteomes" id="UP001303046"/>
    </source>
</evidence>